<evidence type="ECO:0000256" key="2">
    <source>
        <dbReference type="ARBA" id="ARBA00010735"/>
    </source>
</evidence>
<comment type="caution">
    <text evidence="9">The sequence shown here is derived from an EMBL/GenBank/DDBJ whole genome shotgun (WGS) entry which is preliminary data.</text>
</comment>
<feature type="transmembrane region" description="Helical" evidence="8">
    <location>
        <begin position="176"/>
        <end position="192"/>
    </location>
</feature>
<dbReference type="PANTHER" id="PTHR34979">
    <property type="entry name" value="INNER MEMBRANE PROTEIN YGAZ"/>
    <property type="match status" value="1"/>
</dbReference>
<evidence type="ECO:0000256" key="7">
    <source>
        <dbReference type="ARBA" id="ARBA00023136"/>
    </source>
</evidence>
<comment type="similarity">
    <text evidence="2">Belongs to the AzlC family.</text>
</comment>
<evidence type="ECO:0000256" key="8">
    <source>
        <dbReference type="SAM" id="Phobius"/>
    </source>
</evidence>
<sequence>MKKDSFDAIDYKQPSHRHYFKRGMQAGVPVAIGYIPIAIAFGLLAKASGIPDLVTILMSLIIFAGASQFIGVNLIMAGVMYWEIILTTFILNLRHFLMTASLSQRVSDTTSKKQLSLLSFGVTDETFSVASIQEEKDLPAMYLIGLNTIAFSAWNIGTWIGVFFASGLPQSVQNSMGIALFAMFIGLLVPALKKSSSVVIVVFIAITISSLIYWTDMIQLSDGWRVILSTVIAASIGVAIFPEKEGESHD</sequence>
<accession>A0A9Q4B4W6</accession>
<evidence type="ECO:0000256" key="1">
    <source>
        <dbReference type="ARBA" id="ARBA00004651"/>
    </source>
</evidence>
<evidence type="ECO:0000313" key="10">
    <source>
        <dbReference type="Proteomes" id="UP001057753"/>
    </source>
</evidence>
<dbReference type="PANTHER" id="PTHR34979:SF1">
    <property type="entry name" value="INNER MEMBRANE PROTEIN YGAZ"/>
    <property type="match status" value="1"/>
</dbReference>
<dbReference type="EMBL" id="JABXYM010000001">
    <property type="protein sequence ID" value="MCR6098035.1"/>
    <property type="molecule type" value="Genomic_DNA"/>
</dbReference>
<dbReference type="GO" id="GO:1903785">
    <property type="term" value="P:L-valine transmembrane transport"/>
    <property type="evidence" value="ECO:0007669"/>
    <property type="project" value="TreeGrafter"/>
</dbReference>
<dbReference type="Pfam" id="PF03591">
    <property type="entry name" value="AzlC"/>
    <property type="match status" value="1"/>
</dbReference>
<dbReference type="InterPro" id="IPR011606">
    <property type="entry name" value="Brnchd-chn_aa_trnsp_permease"/>
</dbReference>
<feature type="transmembrane region" description="Helical" evidence="8">
    <location>
        <begin position="26"/>
        <end position="47"/>
    </location>
</feature>
<keyword evidence="4" id="KW-1003">Cell membrane</keyword>
<reference evidence="9" key="1">
    <citation type="submission" date="2020-06" db="EMBL/GenBank/DDBJ databases">
        <title>Insight into the genomes of haloalkaliphilic bacilli from Kenyan soda lakes.</title>
        <authorList>
            <person name="Mwirichia R."/>
            <person name="Villamizar G.C."/>
            <person name="Poehlein A."/>
            <person name="Mugweru J."/>
            <person name="Kipnyargis A."/>
            <person name="Kiplimo D."/>
            <person name="Orwa P."/>
            <person name="Daniel R."/>
        </authorList>
    </citation>
    <scope>NUCLEOTIDE SEQUENCE</scope>
    <source>
        <strain evidence="9">B1096_S55</strain>
    </source>
</reference>
<keyword evidence="7 8" id="KW-0472">Membrane</keyword>
<evidence type="ECO:0000256" key="3">
    <source>
        <dbReference type="ARBA" id="ARBA00022448"/>
    </source>
</evidence>
<feature type="transmembrane region" description="Helical" evidence="8">
    <location>
        <begin position="53"/>
        <end position="72"/>
    </location>
</feature>
<keyword evidence="10" id="KW-1185">Reference proteome</keyword>
<keyword evidence="3" id="KW-0813">Transport</keyword>
<dbReference type="GO" id="GO:0005886">
    <property type="term" value="C:plasma membrane"/>
    <property type="evidence" value="ECO:0007669"/>
    <property type="project" value="UniProtKB-SubCell"/>
</dbReference>
<keyword evidence="5 8" id="KW-0812">Transmembrane</keyword>
<feature type="transmembrane region" description="Helical" evidence="8">
    <location>
        <begin position="226"/>
        <end position="242"/>
    </location>
</feature>
<feature type="transmembrane region" description="Helical" evidence="8">
    <location>
        <begin position="140"/>
        <end position="164"/>
    </location>
</feature>
<dbReference type="OrthoDB" id="3177005at2"/>
<dbReference type="AlphaFoldDB" id="A0A9Q4B4W6"/>
<proteinExistence type="inferred from homology"/>
<evidence type="ECO:0000256" key="6">
    <source>
        <dbReference type="ARBA" id="ARBA00022989"/>
    </source>
</evidence>
<protein>
    <submittedName>
        <fullName evidence="9">AzlC family ABC transporter permease</fullName>
    </submittedName>
</protein>
<dbReference type="Proteomes" id="UP001057753">
    <property type="component" value="Unassembled WGS sequence"/>
</dbReference>
<evidence type="ECO:0000256" key="4">
    <source>
        <dbReference type="ARBA" id="ARBA00022475"/>
    </source>
</evidence>
<organism evidence="9 10">
    <name type="scientific">Salipaludibacillus agaradhaerens</name>
    <name type="common">Bacillus agaradhaerens</name>
    <dbReference type="NCBI Taxonomy" id="76935"/>
    <lineage>
        <taxon>Bacteria</taxon>
        <taxon>Bacillati</taxon>
        <taxon>Bacillota</taxon>
        <taxon>Bacilli</taxon>
        <taxon>Bacillales</taxon>
        <taxon>Bacillaceae</taxon>
    </lineage>
</organism>
<name>A0A9Q4B4W6_SALAG</name>
<evidence type="ECO:0000313" key="9">
    <source>
        <dbReference type="EMBL" id="MCR6098035.1"/>
    </source>
</evidence>
<gene>
    <name evidence="9" type="ORF">HXA33_15965</name>
</gene>
<evidence type="ECO:0000256" key="5">
    <source>
        <dbReference type="ARBA" id="ARBA00022692"/>
    </source>
</evidence>
<keyword evidence="6 8" id="KW-1133">Transmembrane helix</keyword>
<comment type="subcellular location">
    <subcellularLocation>
        <location evidence="1">Cell membrane</location>
        <topology evidence="1">Multi-pass membrane protein</topology>
    </subcellularLocation>
</comment>
<feature type="transmembrane region" description="Helical" evidence="8">
    <location>
        <begin position="198"/>
        <end position="214"/>
    </location>
</feature>